<protein>
    <recommendedName>
        <fullName evidence="1">Diphthamide synthase domain-containing protein</fullName>
    </recommendedName>
</protein>
<gene>
    <name evidence="2" type="ORF">UN64_13405</name>
</gene>
<dbReference type="InterPro" id="IPR002761">
    <property type="entry name" value="Diphthami_syn_dom"/>
</dbReference>
<dbReference type="OrthoDB" id="3572539at2"/>
<dbReference type="Gene3D" id="3.40.50.620">
    <property type="entry name" value="HUPs"/>
    <property type="match status" value="1"/>
</dbReference>
<accession>A0A1V3G9E6</accession>
<dbReference type="EMBL" id="MQMF01000002">
    <property type="protein sequence ID" value="OOE13029.1"/>
    <property type="molecule type" value="Genomic_DNA"/>
</dbReference>
<proteinExistence type="predicted"/>
<dbReference type="InterPro" id="IPR014729">
    <property type="entry name" value="Rossmann-like_a/b/a_fold"/>
</dbReference>
<dbReference type="Proteomes" id="UP000188597">
    <property type="component" value="Unassembled WGS sequence"/>
</dbReference>
<feature type="domain" description="Diphthamide synthase" evidence="1">
    <location>
        <begin position="4"/>
        <end position="203"/>
    </location>
</feature>
<evidence type="ECO:0000313" key="2">
    <source>
        <dbReference type="EMBL" id="OOE13029.1"/>
    </source>
</evidence>
<sequence length="235" mass="26988">MKKKIVVSFSGGKDSVLALYRLQRSGEWEVDSLLTTLTEDYDRTTMHGVRNRLLEAQAESLDIPLRKVWIPRDCPNEIYQQRMEEAVDGIIADGISYIMFGDIFLEDVKDYREKMLEGTGLTPVFPIWGEETKKLINEFVENGFKTVVCCVDTFKIDSSFSGKVIDEHFINDYPSELDICGENGEFHTFVFNGPNFSFPIAYKLGEYRLAKDMYTGEDRFYYVDLLPDSGDQSKP</sequence>
<dbReference type="Gene3D" id="3.90.1490.10">
    <property type="entry name" value="putative n-type atp pyrophosphatase, domain 2"/>
    <property type="match status" value="1"/>
</dbReference>
<organism evidence="2 3">
    <name type="scientific">Fictibacillus arsenicus</name>
    <dbReference type="NCBI Taxonomy" id="255247"/>
    <lineage>
        <taxon>Bacteria</taxon>
        <taxon>Bacillati</taxon>
        <taxon>Bacillota</taxon>
        <taxon>Bacilli</taxon>
        <taxon>Bacillales</taxon>
        <taxon>Fictibacillaceae</taxon>
        <taxon>Fictibacillus</taxon>
    </lineage>
</organism>
<dbReference type="RefSeq" id="WP_077363490.1">
    <property type="nucleotide sequence ID" value="NZ_MQMF01000002.1"/>
</dbReference>
<dbReference type="CDD" id="cd01994">
    <property type="entry name" value="AANH_PF0828-like"/>
    <property type="match status" value="1"/>
</dbReference>
<dbReference type="SUPFAM" id="SSF52402">
    <property type="entry name" value="Adenine nucleotide alpha hydrolases-like"/>
    <property type="match status" value="1"/>
</dbReference>
<evidence type="ECO:0000259" key="1">
    <source>
        <dbReference type="Pfam" id="PF01902"/>
    </source>
</evidence>
<dbReference type="Pfam" id="PF01902">
    <property type="entry name" value="Diphthami_syn_2"/>
    <property type="match status" value="1"/>
</dbReference>
<name>A0A1V3G9E6_9BACL</name>
<comment type="caution">
    <text evidence="2">The sequence shown here is derived from an EMBL/GenBank/DDBJ whole genome shotgun (WGS) entry which is preliminary data.</text>
</comment>
<dbReference type="AlphaFoldDB" id="A0A1V3G9E6"/>
<reference evidence="2 3" key="1">
    <citation type="submission" date="2016-11" db="EMBL/GenBank/DDBJ databases">
        <authorList>
            <person name="Jaros S."/>
            <person name="Januszkiewicz K."/>
            <person name="Wedrychowicz H."/>
        </authorList>
    </citation>
    <scope>NUCLEOTIDE SEQUENCE [LARGE SCALE GENOMIC DNA]</scope>
    <source>
        <strain evidence="2 3">Con a/3</strain>
    </source>
</reference>
<evidence type="ECO:0000313" key="3">
    <source>
        <dbReference type="Proteomes" id="UP000188597"/>
    </source>
</evidence>